<keyword evidence="1" id="KW-1133">Transmembrane helix</keyword>
<comment type="caution">
    <text evidence="2">The sequence shown here is derived from an EMBL/GenBank/DDBJ whole genome shotgun (WGS) entry which is preliminary data.</text>
</comment>
<accession>A0A9W6HQ38</accession>
<evidence type="ECO:0000313" key="3">
    <source>
        <dbReference type="Proteomes" id="UP001142325"/>
    </source>
</evidence>
<keyword evidence="3" id="KW-1185">Reference proteome</keyword>
<dbReference type="InterPro" id="IPR047928">
    <property type="entry name" value="Perm_prefix_1"/>
</dbReference>
<organism evidence="2 3">
    <name type="scientific">Microbacterium keratanolyticum</name>
    <dbReference type="NCBI Taxonomy" id="67574"/>
    <lineage>
        <taxon>Bacteria</taxon>
        <taxon>Bacillati</taxon>
        <taxon>Actinomycetota</taxon>
        <taxon>Actinomycetes</taxon>
        <taxon>Micrococcales</taxon>
        <taxon>Microbacteriaceae</taxon>
        <taxon>Microbacterium</taxon>
    </lineage>
</organism>
<reference evidence="2" key="2">
    <citation type="submission" date="2023-01" db="EMBL/GenBank/DDBJ databases">
        <authorList>
            <person name="Sun Q."/>
            <person name="Evtushenko L."/>
        </authorList>
    </citation>
    <scope>NUCLEOTIDE SEQUENCE</scope>
    <source>
        <strain evidence="2">VKM Ac-1958</strain>
    </source>
</reference>
<sequence>MAATLTARYIDAVTRSLAPNAQEDVRVELEASIADAVEARLEQGESPDAAERGVLTELGDPAALAAGYAERPLHLIGPRYYLVWWRLLKLLLIIVPVSVLGAVALGQTLANAPIGEIIGTSIGAAVTVAMHVAFWVTFVFFLLERTGADTGVRWNVDMLPEPQENGTGRSEMIASLVFLVIAAGAVIWDHFRGFAFVDGVAVPVLNPELWPGWITALFLLMGAEGALAIAVYGSRRWTRAFAVANTALAVLFVSWGLTLLVRGDLINPVFIELAFTGRVDGEVLRILAVLTGFMIVGISAWDAIDGWRKARRAATSG</sequence>
<feature type="transmembrane region" description="Helical" evidence="1">
    <location>
        <begin position="283"/>
        <end position="304"/>
    </location>
</feature>
<keyword evidence="1" id="KW-0812">Transmembrane</keyword>
<dbReference type="NCBIfam" id="NF038403">
    <property type="entry name" value="perm_prefix_1"/>
    <property type="match status" value="1"/>
</dbReference>
<proteinExistence type="predicted"/>
<dbReference type="RefSeq" id="WP_204938045.1">
    <property type="nucleotide sequence ID" value="NZ_BAAAUM010000001.1"/>
</dbReference>
<evidence type="ECO:0000256" key="1">
    <source>
        <dbReference type="SAM" id="Phobius"/>
    </source>
</evidence>
<protein>
    <submittedName>
        <fullName evidence="2">Uncharacterized protein</fullName>
    </submittedName>
</protein>
<dbReference type="Proteomes" id="UP001142325">
    <property type="component" value="Unassembled WGS sequence"/>
</dbReference>
<feature type="transmembrane region" description="Helical" evidence="1">
    <location>
        <begin position="172"/>
        <end position="191"/>
    </location>
</feature>
<dbReference type="EMBL" id="BSET01000001">
    <property type="protein sequence ID" value="GLK00325.1"/>
    <property type="molecule type" value="Genomic_DNA"/>
</dbReference>
<keyword evidence="1" id="KW-0472">Membrane</keyword>
<evidence type="ECO:0000313" key="2">
    <source>
        <dbReference type="EMBL" id="GLK00325.1"/>
    </source>
</evidence>
<reference evidence="2" key="1">
    <citation type="journal article" date="2014" name="Int. J. Syst. Evol. Microbiol.">
        <title>Complete genome sequence of Corynebacterium casei LMG S-19264T (=DSM 44701T), isolated from a smear-ripened cheese.</title>
        <authorList>
            <consortium name="US DOE Joint Genome Institute (JGI-PGF)"/>
            <person name="Walter F."/>
            <person name="Albersmeier A."/>
            <person name="Kalinowski J."/>
            <person name="Ruckert C."/>
        </authorList>
    </citation>
    <scope>NUCLEOTIDE SEQUENCE</scope>
    <source>
        <strain evidence="2">VKM Ac-1958</strain>
    </source>
</reference>
<feature type="transmembrane region" description="Helical" evidence="1">
    <location>
        <begin position="117"/>
        <end position="143"/>
    </location>
</feature>
<name>A0A9W6HQ38_9MICO</name>
<gene>
    <name evidence="2" type="ORF">GCM10017596_00400</name>
</gene>
<feature type="transmembrane region" description="Helical" evidence="1">
    <location>
        <begin position="240"/>
        <end position="263"/>
    </location>
</feature>
<dbReference type="AlphaFoldDB" id="A0A9W6HQ38"/>
<feature type="transmembrane region" description="Helical" evidence="1">
    <location>
        <begin position="87"/>
        <end position="105"/>
    </location>
</feature>
<feature type="transmembrane region" description="Helical" evidence="1">
    <location>
        <begin position="211"/>
        <end position="233"/>
    </location>
</feature>